<dbReference type="EMBL" id="LMWV01000017">
    <property type="protein sequence ID" value="KUN65193.1"/>
    <property type="molecule type" value="Genomic_DNA"/>
</dbReference>
<accession>A0A101S0Q5</accession>
<reference evidence="1 2" key="1">
    <citation type="submission" date="2015-10" db="EMBL/GenBank/DDBJ databases">
        <title>Draft genome sequence of Streptomyces griseorubiginosus DSM 40469, type strain for the species Streptomyces griseorubiginosus.</title>
        <authorList>
            <person name="Ruckert C."/>
            <person name="Winkler A."/>
            <person name="Kalinowski J."/>
            <person name="Kampfer P."/>
            <person name="Glaeser S."/>
        </authorList>
    </citation>
    <scope>NUCLEOTIDE SEQUENCE [LARGE SCALE GENOMIC DNA]</scope>
    <source>
        <strain evidence="1 2">DSM 40469</strain>
    </source>
</reference>
<keyword evidence="2" id="KW-1185">Reference proteome</keyword>
<protein>
    <submittedName>
        <fullName evidence="1">Uncharacterized protein</fullName>
    </submittedName>
</protein>
<evidence type="ECO:0000313" key="1">
    <source>
        <dbReference type="EMBL" id="KUN65193.1"/>
    </source>
</evidence>
<organism evidence="1 2">
    <name type="scientific">Streptomyces griseorubiginosus</name>
    <dbReference type="NCBI Taxonomy" id="67304"/>
    <lineage>
        <taxon>Bacteria</taxon>
        <taxon>Bacillati</taxon>
        <taxon>Actinomycetota</taxon>
        <taxon>Actinomycetes</taxon>
        <taxon>Kitasatosporales</taxon>
        <taxon>Streptomycetaceae</taxon>
        <taxon>Streptomyces</taxon>
    </lineage>
</organism>
<evidence type="ECO:0000313" key="2">
    <source>
        <dbReference type="Proteomes" id="UP000054375"/>
    </source>
</evidence>
<comment type="caution">
    <text evidence="1">The sequence shown here is derived from an EMBL/GenBank/DDBJ whole genome shotgun (WGS) entry which is preliminary data.</text>
</comment>
<dbReference type="Proteomes" id="UP000054375">
    <property type="component" value="Unassembled WGS sequence"/>
</dbReference>
<proteinExistence type="predicted"/>
<sequence>MVRQLRDVAAGGCGSGSDGGVLQVTRIASSSRRSLSGRAVSRGLRSLAVPTITDGQDVAPAVSLMSATATGAQLLPPLDKIPAAPKP</sequence>
<gene>
    <name evidence="1" type="ORF">AQJ54_20315</name>
</gene>
<name>A0A101S0Q5_9ACTN</name>
<dbReference type="AlphaFoldDB" id="A0A101S0Q5"/>